<dbReference type="InterPro" id="IPR012885">
    <property type="entry name" value="F-box_Sdz-33"/>
</dbReference>
<evidence type="ECO:0000313" key="3">
    <source>
        <dbReference type="Proteomes" id="UP000483820"/>
    </source>
</evidence>
<dbReference type="GeneID" id="78773758"/>
<name>A0A6A5H9Y1_CAERE</name>
<gene>
    <name evidence="2" type="ORF">GCK72_003973</name>
</gene>
<dbReference type="PANTHER" id="PTHR21503">
    <property type="entry name" value="F-BOX-CONTAINING HYPOTHETICAL PROTEIN C.ELEGANS"/>
    <property type="match status" value="1"/>
</dbReference>
<accession>A0A6A5H9Y1</accession>
<dbReference type="InterPro" id="IPR001810">
    <property type="entry name" value="F-box_dom"/>
</dbReference>
<dbReference type="AlphaFoldDB" id="A0A6A5H9Y1"/>
<evidence type="ECO:0000313" key="2">
    <source>
        <dbReference type="EMBL" id="KAF1764027.1"/>
    </source>
</evidence>
<dbReference type="PROSITE" id="PS50181">
    <property type="entry name" value="FBOX"/>
    <property type="match status" value="1"/>
</dbReference>
<comment type="caution">
    <text evidence="2">The sequence shown here is derived from an EMBL/GenBank/DDBJ whole genome shotgun (WGS) entry which is preliminary data.</text>
</comment>
<dbReference type="Proteomes" id="UP000483820">
    <property type="component" value="Chromosome II"/>
</dbReference>
<dbReference type="CTD" id="78773758"/>
<dbReference type="KEGG" id="crq:GCK72_003973"/>
<organism evidence="2 3">
    <name type="scientific">Caenorhabditis remanei</name>
    <name type="common">Caenorhabditis vulgaris</name>
    <dbReference type="NCBI Taxonomy" id="31234"/>
    <lineage>
        <taxon>Eukaryota</taxon>
        <taxon>Metazoa</taxon>
        <taxon>Ecdysozoa</taxon>
        <taxon>Nematoda</taxon>
        <taxon>Chromadorea</taxon>
        <taxon>Rhabditida</taxon>
        <taxon>Rhabditina</taxon>
        <taxon>Rhabditomorpha</taxon>
        <taxon>Rhabditoidea</taxon>
        <taxon>Rhabditidae</taxon>
        <taxon>Peloderinae</taxon>
        <taxon>Caenorhabditis</taxon>
    </lineage>
</organism>
<protein>
    <recommendedName>
        <fullName evidence="1">F-box domain-containing protein</fullName>
    </recommendedName>
</protein>
<sequence length="348" mass="41475">MEPFKLMDTPFLVFQKIIKLMDIIEVFEMSQTSKRMFASIKFSRRRIQPIQLFKGDQRRLIRVYEKNDGDQRCTIRLKTEEMEEDVLRQLRLKDTILDYRLDDEKQLSCYLHRDSTEEDIDSQLVHLFNYLSDLFNNKTITVRLRPSQIATSPFLFSNLQFESCQFLKIIEDDPVILSNEDMTRILEILKPTIAITLKCPIEENFGPKNILSLPRLYILNARWLTFDDLLNMECEVAFLRYHSFAVEDVKQFINHWMAGSNPKLMHLRLHGFELEPNWGHILEGIEYGVWDKKTNKRPRNFQDHYIYSIEEIDCKNGLDFERKSDGMIGTVMHQSDQIDFLVWHDTQF</sequence>
<proteinExistence type="predicted"/>
<evidence type="ECO:0000259" key="1">
    <source>
        <dbReference type="PROSITE" id="PS50181"/>
    </source>
</evidence>
<reference evidence="2 3" key="1">
    <citation type="submission" date="2019-12" db="EMBL/GenBank/DDBJ databases">
        <title>Chromosome-level assembly of the Caenorhabditis remanei genome.</title>
        <authorList>
            <person name="Teterina A.A."/>
            <person name="Willis J.H."/>
            <person name="Phillips P.C."/>
        </authorList>
    </citation>
    <scope>NUCLEOTIDE SEQUENCE [LARGE SCALE GENOMIC DNA]</scope>
    <source>
        <strain evidence="2 3">PX506</strain>
        <tissue evidence="2">Whole organism</tissue>
    </source>
</reference>
<feature type="domain" description="F-box" evidence="1">
    <location>
        <begin position="3"/>
        <end position="50"/>
    </location>
</feature>
<dbReference type="PANTHER" id="PTHR21503:SF8">
    <property type="entry name" value="F-BOX ASSOCIATED DOMAIN-CONTAINING PROTEIN-RELATED"/>
    <property type="match status" value="1"/>
</dbReference>
<dbReference type="RefSeq" id="XP_053588566.1">
    <property type="nucleotide sequence ID" value="XM_053724372.1"/>
</dbReference>
<dbReference type="Pfam" id="PF07735">
    <property type="entry name" value="FBA_2"/>
    <property type="match status" value="1"/>
</dbReference>
<dbReference type="EMBL" id="WUAV01000002">
    <property type="protein sequence ID" value="KAF1764027.1"/>
    <property type="molecule type" value="Genomic_DNA"/>
</dbReference>